<dbReference type="PANTHER" id="PTHR43151">
    <property type="entry name" value="FEOA FAMILY PROTEIN"/>
    <property type="match status" value="1"/>
</dbReference>
<dbReference type="RefSeq" id="WP_118102500.1">
    <property type="nucleotide sequence ID" value="NZ_CABJEU010000001.1"/>
</dbReference>
<protein>
    <submittedName>
        <fullName evidence="3">Ferrous iron transport protein A</fullName>
    </submittedName>
</protein>
<dbReference type="PANTHER" id="PTHR43151:SF1">
    <property type="entry name" value="SSR2333 PROTEIN"/>
    <property type="match status" value="1"/>
</dbReference>
<dbReference type="SMART" id="SM00899">
    <property type="entry name" value="FeoA"/>
    <property type="match status" value="1"/>
</dbReference>
<evidence type="ECO:0000256" key="1">
    <source>
        <dbReference type="ARBA" id="ARBA00023004"/>
    </source>
</evidence>
<evidence type="ECO:0000313" key="3">
    <source>
        <dbReference type="EMBL" id="RHF38365.1"/>
    </source>
</evidence>
<keyword evidence="4" id="KW-1185">Reference proteome</keyword>
<dbReference type="Gene3D" id="2.30.30.90">
    <property type="match status" value="1"/>
</dbReference>
<feature type="domain" description="Ferrous iron transporter FeoA-like" evidence="2">
    <location>
        <begin position="8"/>
        <end position="77"/>
    </location>
</feature>
<organism evidence="3 4">
    <name type="scientific">Collinsella intestinalis</name>
    <dbReference type="NCBI Taxonomy" id="147207"/>
    <lineage>
        <taxon>Bacteria</taxon>
        <taxon>Bacillati</taxon>
        <taxon>Actinomycetota</taxon>
        <taxon>Coriobacteriia</taxon>
        <taxon>Coriobacteriales</taxon>
        <taxon>Coriobacteriaceae</taxon>
        <taxon>Collinsella</taxon>
    </lineage>
</organism>
<dbReference type="GO" id="GO:0046914">
    <property type="term" value="F:transition metal ion binding"/>
    <property type="evidence" value="ECO:0007669"/>
    <property type="project" value="InterPro"/>
</dbReference>
<reference evidence="3 4" key="1">
    <citation type="submission" date="2018-08" db="EMBL/GenBank/DDBJ databases">
        <title>A genome reference for cultivated species of the human gut microbiota.</title>
        <authorList>
            <person name="Zou Y."/>
            <person name="Xue W."/>
            <person name="Luo G."/>
        </authorList>
    </citation>
    <scope>NUCLEOTIDE SEQUENCE [LARGE SCALE GENOMIC DNA]</scope>
    <source>
        <strain evidence="3 4">AM25-33</strain>
    </source>
</reference>
<gene>
    <name evidence="3" type="ORF">DW682_01235</name>
</gene>
<evidence type="ECO:0000313" key="4">
    <source>
        <dbReference type="Proteomes" id="UP000283983"/>
    </source>
</evidence>
<dbReference type="EMBL" id="QSLJ01000001">
    <property type="protein sequence ID" value="RHF38365.1"/>
    <property type="molecule type" value="Genomic_DNA"/>
</dbReference>
<keyword evidence="1" id="KW-0408">Iron</keyword>
<dbReference type="InParanoid" id="A0A414NF48"/>
<proteinExistence type="predicted"/>
<dbReference type="Proteomes" id="UP000283983">
    <property type="component" value="Unassembled WGS sequence"/>
</dbReference>
<evidence type="ECO:0000259" key="2">
    <source>
        <dbReference type="SMART" id="SM00899"/>
    </source>
</evidence>
<dbReference type="Pfam" id="PF04023">
    <property type="entry name" value="FeoA"/>
    <property type="match status" value="1"/>
</dbReference>
<dbReference type="InterPro" id="IPR053184">
    <property type="entry name" value="FeoA-like"/>
</dbReference>
<sequence length="77" mass="8277">MQKHGSAMPLSLFRAGETVTVCRVRGNEDMKRHLQEIGFVDGAEVHVVSSSASNVIVLVKGARFGLDSKVAQHIMAA</sequence>
<dbReference type="InterPro" id="IPR008988">
    <property type="entry name" value="Transcriptional_repressor_C"/>
</dbReference>
<dbReference type="InterPro" id="IPR007167">
    <property type="entry name" value="Fe-transptr_FeoA-like"/>
</dbReference>
<accession>A0A414NF48</accession>
<name>A0A414NF48_9ACTN</name>
<comment type="caution">
    <text evidence="3">The sequence shown here is derived from an EMBL/GenBank/DDBJ whole genome shotgun (WGS) entry which is preliminary data.</text>
</comment>
<dbReference type="AlphaFoldDB" id="A0A414NF48"/>
<dbReference type="InterPro" id="IPR038157">
    <property type="entry name" value="FeoA_core_dom"/>
</dbReference>
<dbReference type="SUPFAM" id="SSF50037">
    <property type="entry name" value="C-terminal domain of transcriptional repressors"/>
    <property type="match status" value="1"/>
</dbReference>